<name>A0AAV7S7T0_PLEWA</name>
<dbReference type="GO" id="GO:0030280">
    <property type="term" value="F:structural constituent of skin epidermis"/>
    <property type="evidence" value="ECO:0007669"/>
    <property type="project" value="TreeGrafter"/>
</dbReference>
<keyword evidence="1" id="KW-0416">Keratin</keyword>
<sequence length="87" mass="9768">MLDTSVILSMDNNRKWDRMASWQKSKLNTKTLRTGASKKRSGNLQTSLQSVIAEAKYRGELALKDARQKLADLEAALQKAKEEMLAS</sequence>
<dbReference type="Proteomes" id="UP001066276">
    <property type="component" value="Chromosome 4_2"/>
</dbReference>
<comment type="caution">
    <text evidence="2">The sequence shown here is derived from an EMBL/GenBank/DDBJ whole genome shotgun (WGS) entry which is preliminary data.</text>
</comment>
<keyword evidence="3" id="KW-1185">Reference proteome</keyword>
<dbReference type="PANTHER" id="PTHR45616">
    <property type="entry name" value="GATA-TYPE DOMAIN-CONTAINING PROTEIN"/>
    <property type="match status" value="1"/>
</dbReference>
<evidence type="ECO:0000256" key="1">
    <source>
        <dbReference type="ARBA" id="ARBA00022744"/>
    </source>
</evidence>
<dbReference type="GO" id="GO:0005615">
    <property type="term" value="C:extracellular space"/>
    <property type="evidence" value="ECO:0007669"/>
    <property type="project" value="TreeGrafter"/>
</dbReference>
<gene>
    <name evidence="2" type="ORF">NDU88_001051</name>
</gene>
<dbReference type="GO" id="GO:0031424">
    <property type="term" value="P:keratinization"/>
    <property type="evidence" value="ECO:0007669"/>
    <property type="project" value="TreeGrafter"/>
</dbReference>
<dbReference type="GO" id="GO:0045095">
    <property type="term" value="C:keratin filament"/>
    <property type="evidence" value="ECO:0007669"/>
    <property type="project" value="TreeGrafter"/>
</dbReference>
<proteinExistence type="predicted"/>
<protein>
    <submittedName>
        <fullName evidence="2">Uncharacterized protein</fullName>
    </submittedName>
</protein>
<dbReference type="AlphaFoldDB" id="A0AAV7S7T0"/>
<dbReference type="PANTHER" id="PTHR45616:SF21">
    <property type="entry name" value="KERATIN, TYPE II CYTOSKELETAL 7"/>
    <property type="match status" value="1"/>
</dbReference>
<evidence type="ECO:0000313" key="3">
    <source>
        <dbReference type="Proteomes" id="UP001066276"/>
    </source>
</evidence>
<organism evidence="2 3">
    <name type="scientific">Pleurodeles waltl</name>
    <name type="common">Iberian ribbed newt</name>
    <dbReference type="NCBI Taxonomy" id="8319"/>
    <lineage>
        <taxon>Eukaryota</taxon>
        <taxon>Metazoa</taxon>
        <taxon>Chordata</taxon>
        <taxon>Craniata</taxon>
        <taxon>Vertebrata</taxon>
        <taxon>Euteleostomi</taxon>
        <taxon>Amphibia</taxon>
        <taxon>Batrachia</taxon>
        <taxon>Caudata</taxon>
        <taxon>Salamandroidea</taxon>
        <taxon>Salamandridae</taxon>
        <taxon>Pleurodelinae</taxon>
        <taxon>Pleurodeles</taxon>
    </lineage>
</organism>
<accession>A0AAV7S7T0</accession>
<dbReference type="EMBL" id="JANPWB010000008">
    <property type="protein sequence ID" value="KAJ1160554.1"/>
    <property type="molecule type" value="Genomic_DNA"/>
</dbReference>
<reference evidence="2" key="1">
    <citation type="journal article" date="2022" name="bioRxiv">
        <title>Sequencing and chromosome-scale assembly of the giantPleurodeles waltlgenome.</title>
        <authorList>
            <person name="Brown T."/>
            <person name="Elewa A."/>
            <person name="Iarovenko S."/>
            <person name="Subramanian E."/>
            <person name="Araus A.J."/>
            <person name="Petzold A."/>
            <person name="Susuki M."/>
            <person name="Suzuki K.-i.T."/>
            <person name="Hayashi T."/>
            <person name="Toyoda A."/>
            <person name="Oliveira C."/>
            <person name="Osipova E."/>
            <person name="Leigh N.D."/>
            <person name="Simon A."/>
            <person name="Yun M.H."/>
        </authorList>
    </citation>
    <scope>NUCLEOTIDE SEQUENCE</scope>
    <source>
        <strain evidence="2">20211129_DDA</strain>
        <tissue evidence="2">Liver</tissue>
    </source>
</reference>
<dbReference type="GO" id="GO:0045109">
    <property type="term" value="P:intermediate filament organization"/>
    <property type="evidence" value="ECO:0007669"/>
    <property type="project" value="TreeGrafter"/>
</dbReference>
<evidence type="ECO:0000313" key="2">
    <source>
        <dbReference type="EMBL" id="KAJ1160554.1"/>
    </source>
</evidence>